<comment type="caution">
    <text evidence="3">The sequence shown here is derived from an EMBL/GenBank/DDBJ whole genome shotgun (WGS) entry which is preliminary data.</text>
</comment>
<dbReference type="RefSeq" id="WP_118765719.1">
    <property type="nucleotide sequence ID" value="NZ_QWKP01000077.1"/>
</dbReference>
<keyword evidence="2" id="KW-0472">Membrane</keyword>
<sequence>MSTGPRPSTVAFADDERTATFVARSWAALAALGAGLVLLALGAEHVTAHPLVGAALLGVGAAELLWSLAAMRGPLPLPRTTLGVLLVGAVGWLLVAPAVGTLGAAELTAVGLQLLAAVLVAVASRTTTSAPAPAARSHPLGRLGLLAAGALAIAALTVPGLAATDAGAHAQPHGSHGLPGLPGLGGHAGHGG</sequence>
<gene>
    <name evidence="3" type="ORF">D1825_01355</name>
</gene>
<feature type="transmembrane region" description="Helical" evidence="2">
    <location>
        <begin position="105"/>
        <end position="123"/>
    </location>
</feature>
<evidence type="ECO:0000313" key="3">
    <source>
        <dbReference type="EMBL" id="RHA44416.1"/>
    </source>
</evidence>
<feature type="region of interest" description="Disordered" evidence="1">
    <location>
        <begin position="166"/>
        <end position="192"/>
    </location>
</feature>
<feature type="transmembrane region" description="Helical" evidence="2">
    <location>
        <begin position="48"/>
        <end position="69"/>
    </location>
</feature>
<reference evidence="3 4" key="1">
    <citation type="submission" date="2018-08" db="EMBL/GenBank/DDBJ databases">
        <title>Cellulomonas rhizosphaerae sp. nov., a novel actinomycete isolated from soil.</title>
        <authorList>
            <person name="Tian Y."/>
        </authorList>
    </citation>
    <scope>NUCLEOTIDE SEQUENCE [LARGE SCALE GENOMIC DNA]</scope>
    <source>
        <strain evidence="3 4">NEAU-TCZ24</strain>
    </source>
</reference>
<name>A0A413RQZ1_9CELL</name>
<keyword evidence="2" id="KW-1133">Transmembrane helix</keyword>
<dbReference type="AlphaFoldDB" id="A0A413RQZ1"/>
<evidence type="ECO:0000313" key="4">
    <source>
        <dbReference type="Proteomes" id="UP000283374"/>
    </source>
</evidence>
<keyword evidence="2" id="KW-0812">Transmembrane</keyword>
<keyword evidence="4" id="KW-1185">Reference proteome</keyword>
<accession>A0A413RQZ1</accession>
<feature type="compositionally biased region" description="Gly residues" evidence="1">
    <location>
        <begin position="180"/>
        <end position="192"/>
    </location>
</feature>
<organism evidence="3 4">
    <name type="scientific">Cellulomonas rhizosphaerae</name>
    <dbReference type="NCBI Taxonomy" id="2293719"/>
    <lineage>
        <taxon>Bacteria</taxon>
        <taxon>Bacillati</taxon>
        <taxon>Actinomycetota</taxon>
        <taxon>Actinomycetes</taxon>
        <taxon>Micrococcales</taxon>
        <taxon>Cellulomonadaceae</taxon>
        <taxon>Cellulomonas</taxon>
    </lineage>
</organism>
<proteinExistence type="predicted"/>
<protein>
    <submittedName>
        <fullName evidence="3">Uncharacterized protein</fullName>
    </submittedName>
</protein>
<feature type="transmembrane region" description="Helical" evidence="2">
    <location>
        <begin position="143"/>
        <end position="162"/>
    </location>
</feature>
<feature type="transmembrane region" description="Helical" evidence="2">
    <location>
        <begin position="81"/>
        <end position="99"/>
    </location>
</feature>
<feature type="transmembrane region" description="Helical" evidence="2">
    <location>
        <begin position="21"/>
        <end position="42"/>
    </location>
</feature>
<dbReference type="Proteomes" id="UP000283374">
    <property type="component" value="Unassembled WGS sequence"/>
</dbReference>
<evidence type="ECO:0000256" key="1">
    <source>
        <dbReference type="SAM" id="MobiDB-lite"/>
    </source>
</evidence>
<dbReference type="EMBL" id="QWKP01000077">
    <property type="protein sequence ID" value="RHA44416.1"/>
    <property type="molecule type" value="Genomic_DNA"/>
</dbReference>
<evidence type="ECO:0000256" key="2">
    <source>
        <dbReference type="SAM" id="Phobius"/>
    </source>
</evidence>